<feature type="transmembrane region" description="Helical" evidence="1">
    <location>
        <begin position="30"/>
        <end position="47"/>
    </location>
</feature>
<keyword evidence="1" id="KW-0472">Membrane</keyword>
<keyword evidence="3" id="KW-1185">Reference proteome</keyword>
<accession>A0ABV2TRZ1</accession>
<sequence length="65" mass="7325">MKTKRIIYFLLIITGALIMGAGESYMQKEYALSIGIVLLMFGIYKSTQIWSNGNDGETNEEKDQS</sequence>
<evidence type="ECO:0000313" key="2">
    <source>
        <dbReference type="EMBL" id="MET7028023.1"/>
    </source>
</evidence>
<keyword evidence="1" id="KW-1133">Transmembrane helix</keyword>
<organism evidence="2 3">
    <name type="scientific">Sediminicola luteus</name>
    <dbReference type="NCBI Taxonomy" id="319238"/>
    <lineage>
        <taxon>Bacteria</taxon>
        <taxon>Pseudomonadati</taxon>
        <taxon>Bacteroidota</taxon>
        <taxon>Flavobacteriia</taxon>
        <taxon>Flavobacteriales</taxon>
        <taxon>Flavobacteriaceae</taxon>
        <taxon>Sediminicola</taxon>
    </lineage>
</organism>
<proteinExistence type="predicted"/>
<dbReference type="RefSeq" id="WP_354616894.1">
    <property type="nucleotide sequence ID" value="NZ_JBEWYP010000001.1"/>
</dbReference>
<dbReference type="Proteomes" id="UP001549773">
    <property type="component" value="Unassembled WGS sequence"/>
</dbReference>
<evidence type="ECO:0000256" key="1">
    <source>
        <dbReference type="SAM" id="Phobius"/>
    </source>
</evidence>
<comment type="caution">
    <text evidence="2">The sequence shown here is derived from an EMBL/GenBank/DDBJ whole genome shotgun (WGS) entry which is preliminary data.</text>
</comment>
<gene>
    <name evidence="2" type="ORF">ABXZ32_01380</name>
</gene>
<evidence type="ECO:0000313" key="3">
    <source>
        <dbReference type="Proteomes" id="UP001549773"/>
    </source>
</evidence>
<feature type="transmembrane region" description="Helical" evidence="1">
    <location>
        <begin position="6"/>
        <end position="23"/>
    </location>
</feature>
<protein>
    <submittedName>
        <fullName evidence="2">Uncharacterized protein</fullName>
    </submittedName>
</protein>
<reference evidence="2 3" key="1">
    <citation type="submission" date="2024-07" db="EMBL/GenBank/DDBJ databases">
        <title>The genome sequence of type strain Sediminicola luteus GDMCC 1.2596T.</title>
        <authorList>
            <person name="Liu Y."/>
        </authorList>
    </citation>
    <scope>NUCLEOTIDE SEQUENCE [LARGE SCALE GENOMIC DNA]</scope>
    <source>
        <strain evidence="2 3">GDMCC 1.2596</strain>
    </source>
</reference>
<name>A0ABV2TRZ1_9FLAO</name>
<keyword evidence="1" id="KW-0812">Transmembrane</keyword>
<dbReference type="EMBL" id="JBEWYP010000001">
    <property type="protein sequence ID" value="MET7028023.1"/>
    <property type="molecule type" value="Genomic_DNA"/>
</dbReference>